<dbReference type="AlphaFoldDB" id="A0A1R1PTB6"/>
<gene>
    <name evidence="2" type="ORF">AX774_g2312</name>
</gene>
<comment type="caution">
    <text evidence="2">The sequence shown here is derived from an EMBL/GenBank/DDBJ whole genome shotgun (WGS) entry which is preliminary data.</text>
</comment>
<evidence type="ECO:0000313" key="2">
    <source>
        <dbReference type="EMBL" id="OMH84169.1"/>
    </source>
</evidence>
<protein>
    <submittedName>
        <fullName evidence="2">Uncharacterized protein</fullName>
    </submittedName>
</protein>
<dbReference type="EMBL" id="LSSK01000241">
    <property type="protein sequence ID" value="OMH84169.1"/>
    <property type="molecule type" value="Genomic_DNA"/>
</dbReference>
<proteinExistence type="predicted"/>
<feature type="region of interest" description="Disordered" evidence="1">
    <location>
        <begin position="1"/>
        <end position="22"/>
    </location>
</feature>
<feature type="region of interest" description="Disordered" evidence="1">
    <location>
        <begin position="39"/>
        <end position="122"/>
    </location>
</feature>
<reference evidence="3" key="1">
    <citation type="submission" date="2017-01" db="EMBL/GenBank/DDBJ databases">
        <authorList>
            <person name="Wang Y."/>
            <person name="White M."/>
            <person name="Kvist S."/>
            <person name="Moncalvo J.-M."/>
        </authorList>
    </citation>
    <scope>NUCLEOTIDE SEQUENCE [LARGE SCALE GENOMIC DNA]</scope>
    <source>
        <strain evidence="3">COL-18-3</strain>
    </source>
</reference>
<evidence type="ECO:0000313" key="3">
    <source>
        <dbReference type="Proteomes" id="UP000188320"/>
    </source>
</evidence>
<feature type="compositionally biased region" description="Basic and acidic residues" evidence="1">
    <location>
        <begin position="69"/>
        <end position="122"/>
    </location>
</feature>
<accession>A0A1R1PTB6</accession>
<organism evidence="2 3">
    <name type="scientific">Zancudomyces culisetae</name>
    <name type="common">Gut fungus</name>
    <name type="synonym">Smittium culisetae</name>
    <dbReference type="NCBI Taxonomy" id="1213189"/>
    <lineage>
        <taxon>Eukaryota</taxon>
        <taxon>Fungi</taxon>
        <taxon>Fungi incertae sedis</taxon>
        <taxon>Zoopagomycota</taxon>
        <taxon>Kickxellomycotina</taxon>
        <taxon>Harpellomycetes</taxon>
        <taxon>Harpellales</taxon>
        <taxon>Legeriomycetaceae</taxon>
        <taxon>Zancudomyces</taxon>
    </lineage>
</organism>
<keyword evidence="3" id="KW-1185">Reference proteome</keyword>
<dbReference type="Proteomes" id="UP000188320">
    <property type="component" value="Unassembled WGS sequence"/>
</dbReference>
<evidence type="ECO:0000256" key="1">
    <source>
        <dbReference type="SAM" id="MobiDB-lite"/>
    </source>
</evidence>
<name>A0A1R1PTB6_ZANCU</name>
<sequence length="169" mass="19471">MPGEYSAVPPPDTLNRVEKPVDIKDAVAKAKLLAEKMKLKRLEQDQTESTSSNSNGGNKRKLDEDEGSEEAREERERDSADYYERTKRSKTSQEEYRTDSEQRDEQREEDRNEKRRREGGRGEVKLIVLVAEDRLAELVGGEGEESKGEKVEELEKRFLVEIVEQVQSK</sequence>